<gene>
    <name evidence="2" type="ORF">D0859_05640</name>
</gene>
<feature type="region of interest" description="Disordered" evidence="1">
    <location>
        <begin position="63"/>
        <end position="84"/>
    </location>
</feature>
<name>A0A3M7IXN0_HORWE</name>
<reference evidence="2 3" key="1">
    <citation type="journal article" date="2018" name="BMC Genomics">
        <title>Genomic evidence for intraspecific hybridization in a clonal and extremely halotolerant yeast.</title>
        <authorList>
            <person name="Gostincar C."/>
            <person name="Stajich J.E."/>
            <person name="Zupancic J."/>
            <person name="Zalar P."/>
            <person name="Gunde-Cimerman N."/>
        </authorList>
    </citation>
    <scope>NUCLEOTIDE SEQUENCE [LARGE SCALE GENOMIC DNA]</scope>
    <source>
        <strain evidence="2 3">EXF-120</strain>
    </source>
</reference>
<dbReference type="AlphaFoldDB" id="A0A3M7IXN0"/>
<evidence type="ECO:0000313" key="3">
    <source>
        <dbReference type="Proteomes" id="UP000281677"/>
    </source>
</evidence>
<sequence length="84" mass="9618">MNVAGKALGSEKGRRYLAQLDQALCDGKWAEVAELARKTEKHAPEKHYSVRLPTTDLGLLQRYHEHPRPERRNTKAPRRDSGKQ</sequence>
<protein>
    <submittedName>
        <fullName evidence="2">Uncharacterized protein</fullName>
    </submittedName>
</protein>
<evidence type="ECO:0000256" key="1">
    <source>
        <dbReference type="SAM" id="MobiDB-lite"/>
    </source>
</evidence>
<dbReference type="EMBL" id="QWIT01000136">
    <property type="protein sequence ID" value="RMZ30268.1"/>
    <property type="molecule type" value="Genomic_DNA"/>
</dbReference>
<dbReference type="OrthoDB" id="10280182at2759"/>
<accession>A0A3M7IXN0</accession>
<evidence type="ECO:0000313" key="2">
    <source>
        <dbReference type="EMBL" id="RMZ30268.1"/>
    </source>
</evidence>
<dbReference type="Proteomes" id="UP000281677">
    <property type="component" value="Unassembled WGS sequence"/>
</dbReference>
<comment type="caution">
    <text evidence="2">The sequence shown here is derived from an EMBL/GenBank/DDBJ whole genome shotgun (WGS) entry which is preliminary data.</text>
</comment>
<proteinExistence type="predicted"/>
<organism evidence="2 3">
    <name type="scientific">Hortaea werneckii</name>
    <name type="common">Black yeast</name>
    <name type="synonym">Cladosporium werneckii</name>
    <dbReference type="NCBI Taxonomy" id="91943"/>
    <lineage>
        <taxon>Eukaryota</taxon>
        <taxon>Fungi</taxon>
        <taxon>Dikarya</taxon>
        <taxon>Ascomycota</taxon>
        <taxon>Pezizomycotina</taxon>
        <taxon>Dothideomycetes</taxon>
        <taxon>Dothideomycetidae</taxon>
        <taxon>Mycosphaerellales</taxon>
        <taxon>Teratosphaeriaceae</taxon>
        <taxon>Hortaea</taxon>
    </lineage>
</organism>